<dbReference type="Pfam" id="PF04366">
    <property type="entry name" value="Ysc84"/>
    <property type="match status" value="1"/>
</dbReference>
<dbReference type="EMBL" id="CP040812">
    <property type="protein sequence ID" value="QCY69439.1"/>
    <property type="molecule type" value="Genomic_DNA"/>
</dbReference>
<evidence type="ECO:0000313" key="4">
    <source>
        <dbReference type="Proteomes" id="UP000309016"/>
    </source>
</evidence>
<dbReference type="AlphaFoldDB" id="A0A5B7X278"/>
<dbReference type="CDD" id="cd11524">
    <property type="entry name" value="SYLF"/>
    <property type="match status" value="1"/>
</dbReference>
<protein>
    <submittedName>
        <fullName evidence="3">Lipid-binding SYLF domain-containing protein</fullName>
    </submittedName>
</protein>
<dbReference type="RefSeq" id="WP_139066007.1">
    <property type="nucleotide sequence ID" value="NZ_CP040812.1"/>
</dbReference>
<dbReference type="Proteomes" id="UP000309016">
    <property type="component" value="Chromosome"/>
</dbReference>
<dbReference type="InterPro" id="IPR007461">
    <property type="entry name" value="Ysc84_actin-binding"/>
</dbReference>
<keyword evidence="4" id="KW-1185">Reference proteome</keyword>
<reference evidence="3 4" key="1">
    <citation type="submission" date="2019-06" db="EMBL/GenBank/DDBJ databases">
        <title>Complete genome sequence of Antarcticibacterium flavum KCTC 52984T from an Antarctic marine sediment.</title>
        <authorList>
            <person name="Lee Y.M."/>
            <person name="Shin S.C."/>
        </authorList>
    </citation>
    <scope>NUCLEOTIDE SEQUENCE [LARGE SCALE GENOMIC DNA]</scope>
    <source>
        <strain evidence="3 4">KCTC 52984</strain>
    </source>
</reference>
<feature type="signal peptide" evidence="1">
    <location>
        <begin position="1"/>
        <end position="23"/>
    </location>
</feature>
<evidence type="ECO:0000259" key="2">
    <source>
        <dbReference type="Pfam" id="PF04366"/>
    </source>
</evidence>
<feature type="chain" id="PRO_5023041406" evidence="1">
    <location>
        <begin position="24"/>
        <end position="180"/>
    </location>
</feature>
<evidence type="ECO:0000313" key="3">
    <source>
        <dbReference type="EMBL" id="QCY69439.1"/>
    </source>
</evidence>
<keyword evidence="1" id="KW-0732">Signal</keyword>
<proteinExistence type="predicted"/>
<evidence type="ECO:0000256" key="1">
    <source>
        <dbReference type="SAM" id="SignalP"/>
    </source>
</evidence>
<organism evidence="3 4">
    <name type="scientific">Antarcticibacterium flavum</name>
    <dbReference type="NCBI Taxonomy" id="2058175"/>
    <lineage>
        <taxon>Bacteria</taxon>
        <taxon>Pseudomonadati</taxon>
        <taxon>Bacteroidota</taxon>
        <taxon>Flavobacteriia</taxon>
        <taxon>Flavobacteriales</taxon>
        <taxon>Flavobacteriaceae</taxon>
        <taxon>Antarcticibacterium</taxon>
    </lineage>
</organism>
<gene>
    <name evidence="3" type="ORF">FHG64_08560</name>
</gene>
<accession>A0A5B7X278</accession>
<dbReference type="OrthoDB" id="5405772at2"/>
<sequence>MKTSLKPLCLFFIFLMTFTFVRAQDEREEFLKDVKEAKTAFVQKDPAMSKLFASVEAYAIFPNVGKGAYIIGGAAGNGAVYQSGNLIGLAKLRQVDVGAQIGGQAYSQVLLFENEAAVNRFKQGKYEVAANASAVILEEGAASSINFRDGVAIVTLPKAGAMVEISVGGQKFEYQDFRNP</sequence>
<dbReference type="KEGG" id="afla:FHG64_08560"/>
<feature type="domain" description="Ysc84 actin-binding" evidence="2">
    <location>
        <begin position="94"/>
        <end position="172"/>
    </location>
</feature>
<name>A0A5B7X278_9FLAO</name>